<protein>
    <submittedName>
        <fullName evidence="1">Uncharacterized protein</fullName>
    </submittedName>
</protein>
<comment type="caution">
    <text evidence="1">The sequence shown here is derived from an EMBL/GenBank/DDBJ whole genome shotgun (WGS) entry which is preliminary data.</text>
</comment>
<dbReference type="EMBL" id="MUKV01000058">
    <property type="protein sequence ID" value="OQS31668.1"/>
    <property type="molecule type" value="Genomic_DNA"/>
</dbReference>
<sequence>MVEIVRSLPNPILFQIPHGTATQMPTQLVIPETISVLSDEVTLEVKGEFPLLTKGTAASHGQYVFRVGLWVDGIRIAPIFASGGEQTRIQVPAGAKTIQLRTVEPGRLLVPASSRGEVRLPLVVEGWSDRF</sequence>
<accession>A0A1W0CAC6</accession>
<dbReference type="Pfam" id="PF17547">
    <property type="entry name" value="DUF5462"/>
    <property type="match status" value="1"/>
</dbReference>
<proteinExistence type="predicted"/>
<dbReference type="InterPro" id="IPR035191">
    <property type="entry name" value="FaeF"/>
</dbReference>
<evidence type="ECO:0000313" key="1">
    <source>
        <dbReference type="EMBL" id="OQS31668.1"/>
    </source>
</evidence>
<gene>
    <name evidence="1" type="ORF">B0T45_22660</name>
</gene>
<reference evidence="1 2" key="1">
    <citation type="submission" date="2017-02" db="EMBL/GenBank/DDBJ databases">
        <title>Chromobacterium haemolyticum H5244.</title>
        <authorList>
            <person name="Gulvik C.A."/>
        </authorList>
    </citation>
    <scope>NUCLEOTIDE SEQUENCE [LARGE SCALE GENOMIC DNA]</scope>
    <source>
        <strain evidence="1 2">H5244</strain>
    </source>
</reference>
<name>A0A1W0CAC6_9NEIS</name>
<evidence type="ECO:0000313" key="2">
    <source>
        <dbReference type="Proteomes" id="UP000192721"/>
    </source>
</evidence>
<dbReference type="Proteomes" id="UP000192721">
    <property type="component" value="Unassembled WGS sequence"/>
</dbReference>
<organism evidence="1 2">
    <name type="scientific">Chromobacterium haemolyticum</name>
    <dbReference type="NCBI Taxonomy" id="394935"/>
    <lineage>
        <taxon>Bacteria</taxon>
        <taxon>Pseudomonadati</taxon>
        <taxon>Pseudomonadota</taxon>
        <taxon>Betaproteobacteria</taxon>
        <taxon>Neisseriales</taxon>
        <taxon>Chromobacteriaceae</taxon>
        <taxon>Chromobacterium</taxon>
    </lineage>
</organism>
<dbReference type="AlphaFoldDB" id="A0A1W0CAC6"/>